<dbReference type="Proteomes" id="UP000509667">
    <property type="component" value="Chromosome"/>
</dbReference>
<dbReference type="KEGG" id="hrr:HZS55_11815"/>
<keyword evidence="2" id="KW-1185">Reference proteome</keyword>
<reference evidence="1 2" key="1">
    <citation type="submission" date="2020-07" db="EMBL/GenBank/DDBJ databases">
        <title>Halosimplex pelagicum sp. nov. and Halosimplex rubrum sp. nov., isolated from salted brown alga Laminaria, and emended description of the genus Halosimplex.</title>
        <authorList>
            <person name="Cui H."/>
        </authorList>
    </citation>
    <scope>NUCLEOTIDE SEQUENCE [LARGE SCALE GENOMIC DNA]</scope>
    <source>
        <strain evidence="1 2">R27</strain>
    </source>
</reference>
<gene>
    <name evidence="1" type="ORF">HZS55_11815</name>
</gene>
<evidence type="ECO:0000313" key="2">
    <source>
        <dbReference type="Proteomes" id="UP000509667"/>
    </source>
</evidence>
<protein>
    <recommendedName>
        <fullName evidence="3">STAS/SEC14 domain-containing protein</fullName>
    </recommendedName>
</protein>
<accession>A0A7D5P362</accession>
<dbReference type="EMBL" id="CP058910">
    <property type="protein sequence ID" value="QLH77941.1"/>
    <property type="molecule type" value="Genomic_DNA"/>
</dbReference>
<proteinExistence type="predicted"/>
<name>A0A7D5P362_9EURY</name>
<dbReference type="OrthoDB" id="195237at2157"/>
<dbReference type="AlphaFoldDB" id="A0A7D5P362"/>
<organism evidence="1 2">
    <name type="scientific">Halosimplex rubrum</name>
    <dbReference type="NCBI Taxonomy" id="869889"/>
    <lineage>
        <taxon>Archaea</taxon>
        <taxon>Methanobacteriati</taxon>
        <taxon>Methanobacteriota</taxon>
        <taxon>Stenosarchaea group</taxon>
        <taxon>Halobacteria</taxon>
        <taxon>Halobacteriales</taxon>
        <taxon>Haloarculaceae</taxon>
        <taxon>Halosimplex</taxon>
    </lineage>
</organism>
<evidence type="ECO:0008006" key="3">
    <source>
        <dbReference type="Google" id="ProtNLM"/>
    </source>
</evidence>
<dbReference type="RefSeq" id="WP_179907865.1">
    <property type="nucleotide sequence ID" value="NZ_CP058910.1"/>
</dbReference>
<sequence length="131" mass="14364">MSNTTDSVPDPTDYEWEFEQVDSVGIWFMDGWRGFADEDLEAASTHYRERGARADIDATIAVFGDETNLAGDTQEYMGREWSTNGEYTGVDRIGFVSGGTTAMAVTANVDVPGAEVDAFSDLETAIEWAQD</sequence>
<dbReference type="GeneID" id="56078560"/>
<evidence type="ECO:0000313" key="1">
    <source>
        <dbReference type="EMBL" id="QLH77941.1"/>
    </source>
</evidence>